<protein>
    <submittedName>
        <fullName evidence="1">Uncharacterized protein</fullName>
    </submittedName>
</protein>
<dbReference type="AlphaFoldDB" id="A0A8T1TS42"/>
<evidence type="ECO:0000313" key="1">
    <source>
        <dbReference type="EMBL" id="KAG6944451.1"/>
    </source>
</evidence>
<comment type="caution">
    <text evidence="1">The sequence shown here is derived from an EMBL/GenBank/DDBJ whole genome shotgun (WGS) entry which is preliminary data.</text>
</comment>
<sequence>MRHLSLVYAHTETLPIWTKEYTHLEYLYIEGAFDSSLLELPPDMLDEMSSLTFIHLEMHLRLQTLPSCTDM</sequence>
<accession>A0A8T1TS42</accession>
<gene>
    <name evidence="1" type="ORF">JG687_00017870</name>
</gene>
<organism evidence="1 2">
    <name type="scientific">Phytophthora cactorum</name>
    <dbReference type="NCBI Taxonomy" id="29920"/>
    <lineage>
        <taxon>Eukaryota</taxon>
        <taxon>Sar</taxon>
        <taxon>Stramenopiles</taxon>
        <taxon>Oomycota</taxon>
        <taxon>Peronosporomycetes</taxon>
        <taxon>Peronosporales</taxon>
        <taxon>Peronosporaceae</taxon>
        <taxon>Phytophthora</taxon>
    </lineage>
</organism>
<proteinExistence type="predicted"/>
<name>A0A8T1TS42_9STRA</name>
<reference evidence="1" key="1">
    <citation type="submission" date="2021-01" db="EMBL/GenBank/DDBJ databases">
        <title>Phytophthora aleatoria, a newly-described species from Pinus radiata is distinct from Phytophthora cactorum isolates based on comparative genomics.</title>
        <authorList>
            <person name="Mcdougal R."/>
            <person name="Panda P."/>
            <person name="Williams N."/>
            <person name="Studholme D.J."/>
        </authorList>
    </citation>
    <scope>NUCLEOTIDE SEQUENCE</scope>
    <source>
        <strain evidence="1">NZFS 3830</strain>
    </source>
</reference>
<dbReference type="OrthoDB" id="10553450at2759"/>
<evidence type="ECO:0000313" key="2">
    <source>
        <dbReference type="Proteomes" id="UP000688947"/>
    </source>
</evidence>
<dbReference type="Proteomes" id="UP000688947">
    <property type="component" value="Unassembled WGS sequence"/>
</dbReference>
<dbReference type="EMBL" id="JAENGZ010002227">
    <property type="protein sequence ID" value="KAG6944451.1"/>
    <property type="molecule type" value="Genomic_DNA"/>
</dbReference>